<dbReference type="PANTHER" id="PTHR43236:SF1">
    <property type="entry name" value="BLL7220 PROTEIN"/>
    <property type="match status" value="1"/>
</dbReference>
<dbReference type="InterPro" id="IPR010359">
    <property type="entry name" value="IrrE_HExxH"/>
</dbReference>
<keyword evidence="3" id="KW-1185">Reference proteome</keyword>
<dbReference type="Gene3D" id="1.10.10.2910">
    <property type="match status" value="1"/>
</dbReference>
<gene>
    <name evidence="2" type="ORF">WS70_16785</name>
</gene>
<sequence length="201" mass="22905">MVTETTAPQMLTVSDLGKYLKDEFDYDIFAGAPPVDVDAIARLLDINVIESPTFNGSTSAPVDSDTVGLISLEHEGRATVWINTNQNSYEPRRRFTLAHEIGHFCMHRVEGRLEFVDDKSTMSRSESYWTRHESEANNFAAELLMPSQLIRSVGRPIIDAYKRENGTEKMPLDRFTAQMAPRFRVSNPAMEYRVKNMLARR</sequence>
<proteinExistence type="predicted"/>
<dbReference type="AlphaFoldDB" id="A0A1B4FHX6"/>
<dbReference type="KEGG" id="buu:WS70_16785"/>
<organism evidence="2 3">
    <name type="scientific">Burkholderia mayonis</name>
    <dbReference type="NCBI Taxonomy" id="1385591"/>
    <lineage>
        <taxon>Bacteria</taxon>
        <taxon>Pseudomonadati</taxon>
        <taxon>Pseudomonadota</taxon>
        <taxon>Betaproteobacteria</taxon>
        <taxon>Burkholderiales</taxon>
        <taxon>Burkholderiaceae</taxon>
        <taxon>Burkholderia</taxon>
        <taxon>pseudomallei group</taxon>
    </lineage>
</organism>
<dbReference type="Proteomes" id="UP000062519">
    <property type="component" value="Chromosome 1"/>
</dbReference>
<dbReference type="Pfam" id="PF06114">
    <property type="entry name" value="Peptidase_M78"/>
    <property type="match status" value="1"/>
</dbReference>
<accession>A0A1B4FHX6</accession>
<evidence type="ECO:0000313" key="3">
    <source>
        <dbReference type="Proteomes" id="UP000062519"/>
    </source>
</evidence>
<dbReference type="EMBL" id="CP013386">
    <property type="protein sequence ID" value="AOJ03290.1"/>
    <property type="molecule type" value="Genomic_DNA"/>
</dbReference>
<dbReference type="InterPro" id="IPR052345">
    <property type="entry name" value="Rad_response_metalloprotease"/>
</dbReference>
<protein>
    <recommendedName>
        <fullName evidence="1">IrrE N-terminal-like domain-containing protein</fullName>
    </recommendedName>
</protein>
<evidence type="ECO:0000313" key="2">
    <source>
        <dbReference type="EMBL" id="AOJ03290.1"/>
    </source>
</evidence>
<name>A0A1B4FHX6_9BURK</name>
<feature type="domain" description="IrrE N-terminal-like" evidence="1">
    <location>
        <begin position="66"/>
        <end position="194"/>
    </location>
</feature>
<reference evidence="2 3" key="1">
    <citation type="submission" date="2015-12" db="EMBL/GenBank/DDBJ databases">
        <title>Diversity of Burkholderia near neighbor genomes.</title>
        <authorList>
            <person name="Sahl J."/>
            <person name="Wagner D."/>
            <person name="Keim P."/>
        </authorList>
    </citation>
    <scope>NUCLEOTIDE SEQUENCE [LARGE SCALE GENOMIC DNA]</scope>
    <source>
        <strain evidence="2 3">BDU6</strain>
    </source>
</reference>
<dbReference type="RefSeq" id="WP_059596310.1">
    <property type="nucleotide sequence ID" value="NZ_CP013386.1"/>
</dbReference>
<evidence type="ECO:0000259" key="1">
    <source>
        <dbReference type="Pfam" id="PF06114"/>
    </source>
</evidence>
<dbReference type="PANTHER" id="PTHR43236">
    <property type="entry name" value="ANTITOXIN HIGA1"/>
    <property type="match status" value="1"/>
</dbReference>